<feature type="transmembrane region" description="Helical" evidence="9">
    <location>
        <begin position="589"/>
        <end position="611"/>
    </location>
</feature>
<feature type="transmembrane region" description="Helical" evidence="9">
    <location>
        <begin position="465"/>
        <end position="485"/>
    </location>
</feature>
<evidence type="ECO:0000256" key="8">
    <source>
        <dbReference type="ARBA" id="ARBA00037998"/>
    </source>
</evidence>
<evidence type="ECO:0000313" key="11">
    <source>
        <dbReference type="Proteomes" id="UP001519924"/>
    </source>
</evidence>
<accession>A0ABS7EYN1</accession>
<comment type="caution">
    <text evidence="10">The sequence shown here is derived from an EMBL/GenBank/DDBJ whole genome shotgun (WGS) entry which is preliminary data.</text>
</comment>
<evidence type="ECO:0000256" key="1">
    <source>
        <dbReference type="ARBA" id="ARBA00004651"/>
    </source>
</evidence>
<evidence type="ECO:0000256" key="7">
    <source>
        <dbReference type="ARBA" id="ARBA00023136"/>
    </source>
</evidence>
<feature type="transmembrane region" description="Helical" evidence="9">
    <location>
        <begin position="506"/>
        <end position="532"/>
    </location>
</feature>
<evidence type="ECO:0000256" key="3">
    <source>
        <dbReference type="ARBA" id="ARBA00022475"/>
    </source>
</evidence>
<keyword evidence="4 9" id="KW-0812">Transmembrane</keyword>
<dbReference type="Pfam" id="PF02653">
    <property type="entry name" value="BPD_transp_2"/>
    <property type="match status" value="2"/>
</dbReference>
<feature type="transmembrane region" description="Helical" evidence="9">
    <location>
        <begin position="103"/>
        <end position="122"/>
    </location>
</feature>
<reference evidence="10 11" key="1">
    <citation type="submission" date="2021-08" db="EMBL/GenBank/DDBJ databases">
        <title>Caldovatus sediminis gen. nov., sp. nov., a moderately thermophilic bacterium isolated from a hot spring.</title>
        <authorList>
            <person name="Hu C.-J."/>
            <person name="Li W.-J."/>
            <person name="Xian W.-D."/>
        </authorList>
    </citation>
    <scope>NUCLEOTIDE SEQUENCE [LARGE SCALE GENOMIC DNA]</scope>
    <source>
        <strain evidence="10 11">SYSU G05006</strain>
    </source>
</reference>
<feature type="transmembrane region" description="Helical" evidence="9">
    <location>
        <begin position="339"/>
        <end position="360"/>
    </location>
</feature>
<name>A0ABS7EYN1_9PROT</name>
<evidence type="ECO:0000256" key="6">
    <source>
        <dbReference type="ARBA" id="ARBA00022989"/>
    </source>
</evidence>
<dbReference type="Proteomes" id="UP001519924">
    <property type="component" value="Unassembled WGS sequence"/>
</dbReference>
<gene>
    <name evidence="10" type="ORF">K1J50_03125</name>
</gene>
<keyword evidence="11" id="KW-1185">Reference proteome</keyword>
<dbReference type="PANTHER" id="PTHR11795">
    <property type="entry name" value="BRANCHED-CHAIN AMINO ACID TRANSPORT SYSTEM PERMEASE PROTEIN LIVH"/>
    <property type="match status" value="1"/>
</dbReference>
<feature type="transmembrane region" description="Helical" evidence="9">
    <location>
        <begin position="552"/>
        <end position="577"/>
    </location>
</feature>
<dbReference type="InterPro" id="IPR043428">
    <property type="entry name" value="LivM-like"/>
</dbReference>
<keyword evidence="2" id="KW-0813">Transport</keyword>
<dbReference type="RefSeq" id="WP_220115980.1">
    <property type="nucleotide sequence ID" value="NZ_JAHZUY010000004.1"/>
</dbReference>
<feature type="transmembrane region" description="Helical" evidence="9">
    <location>
        <begin position="150"/>
        <end position="169"/>
    </location>
</feature>
<evidence type="ECO:0000256" key="5">
    <source>
        <dbReference type="ARBA" id="ARBA00022970"/>
    </source>
</evidence>
<comment type="similarity">
    <text evidence="8">Belongs to the binding-protein-dependent transport system permease family. LivHM subfamily.</text>
</comment>
<organism evidence="10 11">
    <name type="scientific">Caldovatus aquaticus</name>
    <dbReference type="NCBI Taxonomy" id="2865671"/>
    <lineage>
        <taxon>Bacteria</taxon>
        <taxon>Pseudomonadati</taxon>
        <taxon>Pseudomonadota</taxon>
        <taxon>Alphaproteobacteria</taxon>
        <taxon>Acetobacterales</taxon>
        <taxon>Roseomonadaceae</taxon>
        <taxon>Caldovatus</taxon>
    </lineage>
</organism>
<feature type="transmembrane region" description="Helical" evidence="9">
    <location>
        <begin position="421"/>
        <end position="442"/>
    </location>
</feature>
<dbReference type="InterPro" id="IPR001851">
    <property type="entry name" value="ABC_transp_permease"/>
</dbReference>
<keyword evidence="5" id="KW-0029">Amino-acid transport</keyword>
<feature type="transmembrane region" description="Helical" evidence="9">
    <location>
        <begin position="263"/>
        <end position="286"/>
    </location>
</feature>
<dbReference type="EMBL" id="JAHZUY010000004">
    <property type="protein sequence ID" value="MBW8268472.1"/>
    <property type="molecule type" value="Genomic_DNA"/>
</dbReference>
<feature type="transmembrane region" description="Helical" evidence="9">
    <location>
        <begin position="68"/>
        <end position="91"/>
    </location>
</feature>
<dbReference type="CDD" id="cd06581">
    <property type="entry name" value="TM_PBP1_LivM_like"/>
    <property type="match status" value="1"/>
</dbReference>
<dbReference type="PANTHER" id="PTHR11795:SF442">
    <property type="entry name" value="ABC TRANSPORTER ATP-BINDING PROTEIN"/>
    <property type="match status" value="1"/>
</dbReference>
<protein>
    <submittedName>
        <fullName evidence="10">ABC transporter permease</fullName>
    </submittedName>
</protein>
<feature type="transmembrane region" description="Helical" evidence="9">
    <location>
        <begin position="396"/>
        <end position="414"/>
    </location>
</feature>
<evidence type="ECO:0000256" key="9">
    <source>
        <dbReference type="SAM" id="Phobius"/>
    </source>
</evidence>
<sequence>MDALILQALNGLASASSLFLVASGLTVIFGVSRIVNFAHGSLYMLGAYLGWTLVTRFAGGGAPGPLGFWGGVLLAALAVGLIGVAIEVLLLRRLYRAPELFPLLATFGVVLIVQDLALWAWGPQDLLGPRAPGLHGAVELPLLGLRFPRYELFLIALGPVVLGLLWLLFRRTRFGLLIRAATEDREMVGALGVDQRALFTGVFFLGAVLAGLAGALQLPRESVNLHMDLAVIVEAFVVVVVGGLGSLGGAFLAALLIGELHAFGILVFPRITLVLVFLVMAVVLVLRPHGLAGAAPAAVPPGAPGAAEPVIRPAPLALRRFALAVFALACALPSVLGDYALSVFADFAVFVLFAMSLHLLMGPGGMASFGHAAYFGIGAYAAALLAHHLAAPMAAGIALAPLAAGLAGLAFGWFCVRLSGVYAAMLTLAFAQIAWSVAFQWVEVTGGDNGILGVWPDAWARDRRVFAWLALALSAGGTLLLLRAIHAPFGYALRALRDSAPRAAAIGIPALTVRWLAFAFAAGLAGLAGALFAYGKGSVFPTLLAIPRSVDALLMVLLGGVRTVTGPIWGALAYAGLSEQLVRATDHWRLLLGLAIVALVLFFPEGLAGAARRWWEARESDGRR</sequence>
<feature type="transmembrane region" description="Helical" evidence="9">
    <location>
        <begin position="197"/>
        <end position="218"/>
    </location>
</feature>
<keyword evidence="6 9" id="KW-1133">Transmembrane helix</keyword>
<evidence type="ECO:0000256" key="4">
    <source>
        <dbReference type="ARBA" id="ARBA00022692"/>
    </source>
</evidence>
<comment type="subcellular location">
    <subcellularLocation>
        <location evidence="1">Cell membrane</location>
        <topology evidence="1">Multi-pass membrane protein</topology>
    </subcellularLocation>
</comment>
<feature type="transmembrane region" description="Helical" evidence="9">
    <location>
        <begin position="42"/>
        <end position="62"/>
    </location>
</feature>
<feature type="transmembrane region" description="Helical" evidence="9">
    <location>
        <begin position="12"/>
        <end position="35"/>
    </location>
</feature>
<keyword evidence="7 9" id="KW-0472">Membrane</keyword>
<feature type="transmembrane region" description="Helical" evidence="9">
    <location>
        <begin position="230"/>
        <end position="256"/>
    </location>
</feature>
<proteinExistence type="inferred from homology"/>
<dbReference type="CDD" id="cd06582">
    <property type="entry name" value="TM_PBP1_LivH_like"/>
    <property type="match status" value="1"/>
</dbReference>
<evidence type="ECO:0000313" key="10">
    <source>
        <dbReference type="EMBL" id="MBW8268472.1"/>
    </source>
</evidence>
<keyword evidence="3" id="KW-1003">Cell membrane</keyword>
<evidence type="ECO:0000256" key="2">
    <source>
        <dbReference type="ARBA" id="ARBA00022448"/>
    </source>
</evidence>
<dbReference type="InterPro" id="IPR052157">
    <property type="entry name" value="BCAA_transport_permease"/>
</dbReference>